<proteinExistence type="predicted"/>
<protein>
    <submittedName>
        <fullName evidence="1">Uncharacterized protein</fullName>
    </submittedName>
</protein>
<accession>A0A843VCM2</accession>
<dbReference type="Proteomes" id="UP000652761">
    <property type="component" value="Unassembled WGS sequence"/>
</dbReference>
<gene>
    <name evidence="1" type="ORF">Taro_026712</name>
</gene>
<dbReference type="EMBL" id="NMUH01001627">
    <property type="protein sequence ID" value="MQL94068.1"/>
    <property type="molecule type" value="Genomic_DNA"/>
</dbReference>
<dbReference type="AlphaFoldDB" id="A0A843VCM2"/>
<comment type="caution">
    <text evidence="1">The sequence shown here is derived from an EMBL/GenBank/DDBJ whole genome shotgun (WGS) entry which is preliminary data.</text>
</comment>
<reference evidence="1" key="1">
    <citation type="submission" date="2017-07" db="EMBL/GenBank/DDBJ databases">
        <title>Taro Niue Genome Assembly and Annotation.</title>
        <authorList>
            <person name="Atibalentja N."/>
            <person name="Keating K."/>
            <person name="Fields C.J."/>
        </authorList>
    </citation>
    <scope>NUCLEOTIDE SEQUENCE</scope>
    <source>
        <strain evidence="1">Niue_2</strain>
        <tissue evidence="1">Leaf</tissue>
    </source>
</reference>
<name>A0A843VCM2_COLES</name>
<evidence type="ECO:0000313" key="2">
    <source>
        <dbReference type="Proteomes" id="UP000652761"/>
    </source>
</evidence>
<sequence length="234" mass="24242">MSRSSGCDSPSFSARTTLFIIATVVASVLLIALTSHSSSSSFLPWSSSLSALSSPLSSSFSSWSWEDDAGLHAADLPPPADDASAGYPSSAGRRVGISKRAGSGFLPLGSSTEPGTEISDPGHALASDTAIKATSVSNTGALAAVSETVDSEFQVVSALPGEDASDCLSVDEPSPLSESDLWFPSNYDQAPWEPCPVVWELSMPVVALPAPPLTITIRTTEEELVVAHGYIQLL</sequence>
<keyword evidence="2" id="KW-1185">Reference proteome</keyword>
<organism evidence="1 2">
    <name type="scientific">Colocasia esculenta</name>
    <name type="common">Wild taro</name>
    <name type="synonym">Arum esculentum</name>
    <dbReference type="NCBI Taxonomy" id="4460"/>
    <lineage>
        <taxon>Eukaryota</taxon>
        <taxon>Viridiplantae</taxon>
        <taxon>Streptophyta</taxon>
        <taxon>Embryophyta</taxon>
        <taxon>Tracheophyta</taxon>
        <taxon>Spermatophyta</taxon>
        <taxon>Magnoliopsida</taxon>
        <taxon>Liliopsida</taxon>
        <taxon>Araceae</taxon>
        <taxon>Aroideae</taxon>
        <taxon>Colocasieae</taxon>
        <taxon>Colocasia</taxon>
    </lineage>
</organism>
<evidence type="ECO:0000313" key="1">
    <source>
        <dbReference type="EMBL" id="MQL94068.1"/>
    </source>
</evidence>